<dbReference type="InterPro" id="IPR036097">
    <property type="entry name" value="HisK_dim/P_sf"/>
</dbReference>
<dbReference type="OrthoDB" id="9808408at2"/>
<dbReference type="PANTHER" id="PTHR43304:SF1">
    <property type="entry name" value="PAC DOMAIN-CONTAINING PROTEIN"/>
    <property type="match status" value="1"/>
</dbReference>
<dbReference type="SMART" id="SM00387">
    <property type="entry name" value="HATPase_c"/>
    <property type="match status" value="1"/>
</dbReference>
<sequence>MNLRDILPLDHFHDLCQEFSDLTGAVTAILDVDGNILVATGWQDVCTRFHRVHPASAARCRESDTTLAARLGEGKGYHVYKCKNGLVDVAVPIVVMGEHVGNVFTGQFLCEEPDMAAFEQQADLFGFPRDAYLEALKRVPIFSDEKVKLITGFFTNLTRLIAELGVTRMELEKANREIHEKNKDLESFAYAASHDLQAPLRNIVGFASLLKRQKSVELGEEGGEYVDFILGNAQAMNKMIAGILEYSRVNSRPRDLGMVPVRAAVAMALDNLASEITAAEARVEVGDLPAVIGESALLVSLFQNLIGNALKYRDPSRPLRVSVRAEQQKWKQVQFSVEDNGKGIDPALQEKVFDIFQRGASEASANGSGIGLALCRRIVRRLGGEIWLTSAPGVGSTFRLTLRAARQDEEVLG</sequence>
<evidence type="ECO:0000256" key="5">
    <source>
        <dbReference type="ARBA" id="ARBA00022777"/>
    </source>
</evidence>
<dbReference type="InterPro" id="IPR003661">
    <property type="entry name" value="HisK_dim/P_dom"/>
</dbReference>
<dbReference type="PROSITE" id="PS50109">
    <property type="entry name" value="HIS_KIN"/>
    <property type="match status" value="1"/>
</dbReference>
<dbReference type="GO" id="GO:0000155">
    <property type="term" value="F:phosphorelay sensor kinase activity"/>
    <property type="evidence" value="ECO:0007669"/>
    <property type="project" value="InterPro"/>
</dbReference>
<evidence type="ECO:0000259" key="6">
    <source>
        <dbReference type="PROSITE" id="PS50109"/>
    </source>
</evidence>
<dbReference type="SUPFAM" id="SSF55874">
    <property type="entry name" value="ATPase domain of HSP90 chaperone/DNA topoisomerase II/histidine kinase"/>
    <property type="match status" value="1"/>
</dbReference>
<dbReference type="AlphaFoldDB" id="A0A512HA07"/>
<proteinExistence type="predicted"/>
<keyword evidence="3" id="KW-0597">Phosphoprotein</keyword>
<comment type="caution">
    <text evidence="7">The sequence shown here is derived from an EMBL/GenBank/DDBJ whole genome shotgun (WGS) entry which is preliminary data.</text>
</comment>
<keyword evidence="8" id="KW-1185">Reference proteome</keyword>
<dbReference type="Proteomes" id="UP000321567">
    <property type="component" value="Unassembled WGS sequence"/>
</dbReference>
<dbReference type="Gene3D" id="3.30.565.10">
    <property type="entry name" value="Histidine kinase-like ATPase, C-terminal domain"/>
    <property type="match status" value="1"/>
</dbReference>
<gene>
    <name evidence="7" type="ORF">ROR02_23510</name>
</gene>
<evidence type="ECO:0000313" key="8">
    <source>
        <dbReference type="Proteomes" id="UP000321567"/>
    </source>
</evidence>
<dbReference type="RefSeq" id="WP_147164236.1">
    <property type="nucleotide sequence ID" value="NZ_BJZO01000066.1"/>
</dbReference>
<dbReference type="PANTHER" id="PTHR43304">
    <property type="entry name" value="PHYTOCHROME-LIKE PROTEIN CPH1"/>
    <property type="match status" value="1"/>
</dbReference>
<dbReference type="InterPro" id="IPR005467">
    <property type="entry name" value="His_kinase_dom"/>
</dbReference>
<dbReference type="CDD" id="cd00082">
    <property type="entry name" value="HisKA"/>
    <property type="match status" value="1"/>
</dbReference>
<protein>
    <recommendedName>
        <fullName evidence="2">histidine kinase</fullName>
        <ecNumber evidence="2">2.7.13.3</ecNumber>
    </recommendedName>
</protein>
<dbReference type="InterPro" id="IPR052162">
    <property type="entry name" value="Sensor_kinase/Photoreceptor"/>
</dbReference>
<evidence type="ECO:0000256" key="2">
    <source>
        <dbReference type="ARBA" id="ARBA00012438"/>
    </source>
</evidence>
<dbReference type="InterPro" id="IPR004358">
    <property type="entry name" value="Sig_transdc_His_kin-like_C"/>
</dbReference>
<evidence type="ECO:0000256" key="4">
    <source>
        <dbReference type="ARBA" id="ARBA00022679"/>
    </source>
</evidence>
<dbReference type="EMBL" id="BJZO01000066">
    <property type="protein sequence ID" value="GEO82220.1"/>
    <property type="molecule type" value="Genomic_DNA"/>
</dbReference>
<dbReference type="SUPFAM" id="SSF47384">
    <property type="entry name" value="Homodimeric domain of signal transducing histidine kinase"/>
    <property type="match status" value="1"/>
</dbReference>
<dbReference type="SMART" id="SM00388">
    <property type="entry name" value="HisKA"/>
    <property type="match status" value="1"/>
</dbReference>
<organism evidence="7 8">
    <name type="scientific">Pararhodospirillum oryzae</name>
    <dbReference type="NCBI Taxonomy" id="478448"/>
    <lineage>
        <taxon>Bacteria</taxon>
        <taxon>Pseudomonadati</taxon>
        <taxon>Pseudomonadota</taxon>
        <taxon>Alphaproteobacteria</taxon>
        <taxon>Rhodospirillales</taxon>
        <taxon>Rhodospirillaceae</taxon>
        <taxon>Pararhodospirillum</taxon>
    </lineage>
</organism>
<evidence type="ECO:0000256" key="1">
    <source>
        <dbReference type="ARBA" id="ARBA00000085"/>
    </source>
</evidence>
<reference evidence="7 8" key="1">
    <citation type="submission" date="2019-07" db="EMBL/GenBank/DDBJ databases">
        <title>Whole genome shotgun sequence of Rhodospirillum oryzae NBRC 107573.</title>
        <authorList>
            <person name="Hosoyama A."/>
            <person name="Uohara A."/>
            <person name="Ohji S."/>
            <person name="Ichikawa N."/>
        </authorList>
    </citation>
    <scope>NUCLEOTIDE SEQUENCE [LARGE SCALE GENOMIC DNA]</scope>
    <source>
        <strain evidence="7 8">NBRC 107573</strain>
    </source>
</reference>
<dbReference type="Pfam" id="PF10114">
    <property type="entry name" value="PocR"/>
    <property type="match status" value="1"/>
</dbReference>
<keyword evidence="4" id="KW-0808">Transferase</keyword>
<evidence type="ECO:0000313" key="7">
    <source>
        <dbReference type="EMBL" id="GEO82220.1"/>
    </source>
</evidence>
<accession>A0A512HA07</accession>
<dbReference type="Pfam" id="PF00512">
    <property type="entry name" value="HisKA"/>
    <property type="match status" value="1"/>
</dbReference>
<keyword evidence="5" id="KW-0418">Kinase</keyword>
<dbReference type="PRINTS" id="PR00344">
    <property type="entry name" value="BCTRLSENSOR"/>
</dbReference>
<evidence type="ECO:0000256" key="3">
    <source>
        <dbReference type="ARBA" id="ARBA00022553"/>
    </source>
</evidence>
<dbReference type="InterPro" id="IPR003594">
    <property type="entry name" value="HATPase_dom"/>
</dbReference>
<dbReference type="Pfam" id="PF02518">
    <property type="entry name" value="HATPase_c"/>
    <property type="match status" value="1"/>
</dbReference>
<name>A0A512HA07_9PROT</name>
<dbReference type="InterPro" id="IPR036890">
    <property type="entry name" value="HATPase_C_sf"/>
</dbReference>
<comment type="catalytic activity">
    <reaction evidence="1">
        <text>ATP + protein L-histidine = ADP + protein N-phospho-L-histidine.</text>
        <dbReference type="EC" id="2.7.13.3"/>
    </reaction>
</comment>
<dbReference type="EC" id="2.7.13.3" evidence="2"/>
<dbReference type="Gene3D" id="1.10.287.130">
    <property type="match status" value="1"/>
</dbReference>
<feature type="domain" description="Histidine kinase" evidence="6">
    <location>
        <begin position="191"/>
        <end position="406"/>
    </location>
</feature>
<dbReference type="InterPro" id="IPR018771">
    <property type="entry name" value="PocR_dom"/>
</dbReference>